<gene>
    <name evidence="2" type="ORF">Nkreftii_001228</name>
</gene>
<dbReference type="Gene3D" id="3.40.50.720">
    <property type="entry name" value="NAD(P)-binding Rossmann-like Domain"/>
    <property type="match status" value="1"/>
</dbReference>
<organism evidence="2 3">
    <name type="scientific">Candidatus Nitrospira kreftii</name>
    <dbReference type="NCBI Taxonomy" id="2652173"/>
    <lineage>
        <taxon>Bacteria</taxon>
        <taxon>Pseudomonadati</taxon>
        <taxon>Nitrospirota</taxon>
        <taxon>Nitrospiria</taxon>
        <taxon>Nitrospirales</taxon>
        <taxon>Nitrospiraceae</taxon>
        <taxon>Nitrospira</taxon>
    </lineage>
</organism>
<dbReference type="InterPro" id="IPR036291">
    <property type="entry name" value="NAD(P)-bd_dom_sf"/>
</dbReference>
<proteinExistence type="predicted"/>
<evidence type="ECO:0000313" key="3">
    <source>
        <dbReference type="Proteomes" id="UP000593737"/>
    </source>
</evidence>
<dbReference type="KEGG" id="nkf:Nkreftii_001228"/>
<evidence type="ECO:0000259" key="1">
    <source>
        <dbReference type="Pfam" id="PF01370"/>
    </source>
</evidence>
<dbReference type="SUPFAM" id="SSF51735">
    <property type="entry name" value="NAD(P)-binding Rossmann-fold domains"/>
    <property type="match status" value="1"/>
</dbReference>
<feature type="domain" description="NAD-dependent epimerase/dehydratase" evidence="1">
    <location>
        <begin position="5"/>
        <end position="225"/>
    </location>
</feature>
<protein>
    <recommendedName>
        <fullName evidence="1">NAD-dependent epimerase/dehydratase domain-containing protein</fullName>
    </recommendedName>
</protein>
<accession>A0A7S8FC81</accession>
<dbReference type="InterPro" id="IPR051783">
    <property type="entry name" value="NAD(P)-dependent_oxidoreduct"/>
</dbReference>
<dbReference type="PANTHER" id="PTHR48079:SF6">
    <property type="entry name" value="NAD(P)-BINDING DOMAIN-CONTAINING PROTEIN-RELATED"/>
    <property type="match status" value="1"/>
</dbReference>
<dbReference type="Proteomes" id="UP000593737">
    <property type="component" value="Chromosome"/>
</dbReference>
<sequence length="330" mass="36052">MGAHILVTGANGFIGSALCHRLKAAGMSVRGGVRDRSSFPASAGPAAGGFEWVVLHDQSTDVETQQALHGVQAVIHLAAKVHFKVGAMADPLREYRQVNTDWTERLARAAAGQGVRRFVYMSSIKVNGEQSQVPFTEQDSPNPQDPYGVSKWEAERALATVSSQTGLEIVVIRPPLVYGPGVGGNFLQLLKFIRKGIPLPLARVENRRSLIYRGNLVDALILCTWDARAAGRTYLVSDGEDLSTPDLIRRLAKPLALSSCLWPAPLSALRCLGQVVGKKTMLERLLGSLQVDSARIMRELDWHPPYVVDYGLVETATWFRAQTARQVMTS</sequence>
<name>A0A7S8FC81_9BACT</name>
<dbReference type="InterPro" id="IPR001509">
    <property type="entry name" value="Epimerase_deHydtase"/>
</dbReference>
<dbReference type="CDD" id="cd05232">
    <property type="entry name" value="UDP_G4E_4_SDR_e"/>
    <property type="match status" value="1"/>
</dbReference>
<evidence type="ECO:0000313" key="2">
    <source>
        <dbReference type="EMBL" id="QPD03454.1"/>
    </source>
</evidence>
<dbReference type="EMBL" id="CP047423">
    <property type="protein sequence ID" value="QPD03454.1"/>
    <property type="molecule type" value="Genomic_DNA"/>
</dbReference>
<reference evidence="2 3" key="1">
    <citation type="journal article" date="2020" name="ISME J.">
        <title>Enrichment and physiological characterization of a novel comammox Nitrospira indicates ammonium inhibition of complete nitrification.</title>
        <authorList>
            <person name="Sakoula D."/>
            <person name="Koch H."/>
            <person name="Frank J."/>
            <person name="Jetten M.S.M."/>
            <person name="van Kessel M.A.H.J."/>
            <person name="Lucker S."/>
        </authorList>
    </citation>
    <scope>NUCLEOTIDE SEQUENCE [LARGE SCALE GENOMIC DNA]</scope>
    <source>
        <strain evidence="2">Comreactor17</strain>
    </source>
</reference>
<dbReference type="PANTHER" id="PTHR48079">
    <property type="entry name" value="PROTEIN YEEZ"/>
    <property type="match status" value="1"/>
</dbReference>
<dbReference type="Pfam" id="PF01370">
    <property type="entry name" value="Epimerase"/>
    <property type="match status" value="1"/>
</dbReference>
<dbReference type="GO" id="GO:0004029">
    <property type="term" value="F:aldehyde dehydrogenase (NAD+) activity"/>
    <property type="evidence" value="ECO:0007669"/>
    <property type="project" value="TreeGrafter"/>
</dbReference>
<dbReference type="GO" id="GO:0005737">
    <property type="term" value="C:cytoplasm"/>
    <property type="evidence" value="ECO:0007669"/>
    <property type="project" value="TreeGrafter"/>
</dbReference>
<dbReference type="AlphaFoldDB" id="A0A7S8FC81"/>